<evidence type="ECO:0000313" key="3">
    <source>
        <dbReference type="Proteomes" id="UP001175000"/>
    </source>
</evidence>
<accession>A0AA39U5G5</accession>
<keyword evidence="3" id="KW-1185">Reference proteome</keyword>
<organism evidence="2 3">
    <name type="scientific">Immersiella caudata</name>
    <dbReference type="NCBI Taxonomy" id="314043"/>
    <lineage>
        <taxon>Eukaryota</taxon>
        <taxon>Fungi</taxon>
        <taxon>Dikarya</taxon>
        <taxon>Ascomycota</taxon>
        <taxon>Pezizomycotina</taxon>
        <taxon>Sordariomycetes</taxon>
        <taxon>Sordariomycetidae</taxon>
        <taxon>Sordariales</taxon>
        <taxon>Lasiosphaeriaceae</taxon>
        <taxon>Immersiella</taxon>
    </lineage>
</organism>
<comment type="caution">
    <text evidence="2">The sequence shown here is derived from an EMBL/GenBank/DDBJ whole genome shotgun (WGS) entry which is preliminary data.</text>
</comment>
<feature type="compositionally biased region" description="Polar residues" evidence="1">
    <location>
        <begin position="185"/>
        <end position="201"/>
    </location>
</feature>
<evidence type="ECO:0000313" key="2">
    <source>
        <dbReference type="EMBL" id="KAK0611459.1"/>
    </source>
</evidence>
<reference evidence="2" key="1">
    <citation type="submission" date="2023-06" db="EMBL/GenBank/DDBJ databases">
        <title>Genome-scale phylogeny and comparative genomics of the fungal order Sordariales.</title>
        <authorList>
            <consortium name="Lawrence Berkeley National Laboratory"/>
            <person name="Hensen N."/>
            <person name="Bonometti L."/>
            <person name="Westerberg I."/>
            <person name="Brannstrom I.O."/>
            <person name="Guillou S."/>
            <person name="Cros-Aarteil S."/>
            <person name="Calhoun S."/>
            <person name="Haridas S."/>
            <person name="Kuo A."/>
            <person name="Mondo S."/>
            <person name="Pangilinan J."/>
            <person name="Riley R."/>
            <person name="Labutti K."/>
            <person name="Andreopoulos B."/>
            <person name="Lipzen A."/>
            <person name="Chen C."/>
            <person name="Yanf M."/>
            <person name="Daum C."/>
            <person name="Ng V."/>
            <person name="Clum A."/>
            <person name="Steindorff A."/>
            <person name="Ohm R."/>
            <person name="Martin F."/>
            <person name="Silar P."/>
            <person name="Natvig D."/>
            <person name="Lalanne C."/>
            <person name="Gautier V."/>
            <person name="Ament-Velasquez S.L."/>
            <person name="Kruys A."/>
            <person name="Hutchinson M.I."/>
            <person name="Powell A.J."/>
            <person name="Barry K."/>
            <person name="Miller A.N."/>
            <person name="Grigoriev I.V."/>
            <person name="Debuchy R."/>
            <person name="Gladieux P."/>
            <person name="Thoren M.H."/>
            <person name="Johannesson H."/>
        </authorList>
    </citation>
    <scope>NUCLEOTIDE SEQUENCE</scope>
    <source>
        <strain evidence="2">CBS 606.72</strain>
    </source>
</reference>
<feature type="region of interest" description="Disordered" evidence="1">
    <location>
        <begin position="1"/>
        <end position="54"/>
    </location>
</feature>
<feature type="region of interest" description="Disordered" evidence="1">
    <location>
        <begin position="172"/>
        <end position="220"/>
    </location>
</feature>
<gene>
    <name evidence="2" type="ORF">B0T14DRAFT_540554</name>
</gene>
<proteinExistence type="predicted"/>
<evidence type="ECO:0000256" key="1">
    <source>
        <dbReference type="SAM" id="MobiDB-lite"/>
    </source>
</evidence>
<dbReference type="EMBL" id="JAULSU010000007">
    <property type="protein sequence ID" value="KAK0611459.1"/>
    <property type="molecule type" value="Genomic_DNA"/>
</dbReference>
<dbReference type="AlphaFoldDB" id="A0AA39U5G5"/>
<protein>
    <submittedName>
        <fullName evidence="2">Uncharacterized protein</fullName>
    </submittedName>
</protein>
<name>A0AA39U5G5_9PEZI</name>
<feature type="compositionally biased region" description="Polar residues" evidence="1">
    <location>
        <begin position="1"/>
        <end position="15"/>
    </location>
</feature>
<sequence>MASASTNNSITVASITVSRDVSDASSRPSSPTSPNQHPAEDHDMDLGDVNGVAPDTSSGPLVILESLPVAPSSVLLPPARTGYEKANLDEITARQLNEDTKAYHFDLNFCRAQLDQDDLTPQESRTFQLRILDLTHQIRHCQHRIESLRVTMRGKPLRGAYGVTTSSAANPLASTSHAIGKPASKRTNTGISTPGGPTNNKRPFEPDTNDTEEPKTNGATPIITKRPKIQLAVSPADHDHDTSVVPEGEGDNTTLQRLGYWRCRLCEAPKYLLAPAGRSPAMPCKWPLKDISKMITHFTEMHAEHSPTERCKELSQALAKNRGPFEYWLRRTRAQNVGDGSVMDEVIHTLDDGKMPTLLRKLSRAAAGMPSS</sequence>
<feature type="compositionally biased region" description="Low complexity" evidence="1">
    <location>
        <begin position="16"/>
        <end position="33"/>
    </location>
</feature>
<dbReference type="Proteomes" id="UP001175000">
    <property type="component" value="Unassembled WGS sequence"/>
</dbReference>